<proteinExistence type="predicted"/>
<keyword evidence="2" id="KW-0418">Kinase</keyword>
<gene>
    <name evidence="2" type="ORF">F8M41_020062</name>
</gene>
<dbReference type="Pfam" id="PF00069">
    <property type="entry name" value="Pkinase"/>
    <property type="match status" value="1"/>
</dbReference>
<dbReference type="OrthoDB" id="193860at2759"/>
<reference evidence="2 3" key="1">
    <citation type="journal article" date="2019" name="Environ. Microbiol.">
        <title>At the nexus of three kingdoms: the genome of the mycorrhizal fungus Gigaspora margarita provides insights into plant, endobacterial and fungal interactions.</title>
        <authorList>
            <person name="Venice F."/>
            <person name="Ghignone S."/>
            <person name="Salvioli di Fossalunga A."/>
            <person name="Amselem J."/>
            <person name="Novero M."/>
            <person name="Xianan X."/>
            <person name="Sedzielewska Toro K."/>
            <person name="Morin E."/>
            <person name="Lipzen A."/>
            <person name="Grigoriev I.V."/>
            <person name="Henrissat B."/>
            <person name="Martin F.M."/>
            <person name="Bonfante P."/>
        </authorList>
    </citation>
    <scope>NUCLEOTIDE SEQUENCE [LARGE SCALE GENOMIC DNA]</scope>
    <source>
        <strain evidence="2 3">BEG34</strain>
    </source>
</reference>
<evidence type="ECO:0000313" key="3">
    <source>
        <dbReference type="Proteomes" id="UP000439903"/>
    </source>
</evidence>
<dbReference type="InterPro" id="IPR011009">
    <property type="entry name" value="Kinase-like_dom_sf"/>
</dbReference>
<dbReference type="Gene3D" id="1.10.510.10">
    <property type="entry name" value="Transferase(Phosphotransferase) domain 1"/>
    <property type="match status" value="1"/>
</dbReference>
<organism evidence="2 3">
    <name type="scientific">Gigaspora margarita</name>
    <dbReference type="NCBI Taxonomy" id="4874"/>
    <lineage>
        <taxon>Eukaryota</taxon>
        <taxon>Fungi</taxon>
        <taxon>Fungi incertae sedis</taxon>
        <taxon>Mucoromycota</taxon>
        <taxon>Glomeromycotina</taxon>
        <taxon>Glomeromycetes</taxon>
        <taxon>Diversisporales</taxon>
        <taxon>Gigasporaceae</taxon>
        <taxon>Gigaspora</taxon>
    </lineage>
</organism>
<keyword evidence="3" id="KW-1185">Reference proteome</keyword>
<dbReference type="AlphaFoldDB" id="A0A8H4B1Z9"/>
<accession>A0A8H4B1Z9</accession>
<feature type="domain" description="Protein kinase" evidence="1">
    <location>
        <begin position="1"/>
        <end position="79"/>
    </location>
</feature>
<dbReference type="GO" id="GO:0005524">
    <property type="term" value="F:ATP binding"/>
    <property type="evidence" value="ECO:0007669"/>
    <property type="project" value="InterPro"/>
</dbReference>
<name>A0A8H4B1Z9_GIGMA</name>
<sequence>MNILIHDDKALISDFGLSTQLDDSNSISNSDLKGILAYIDSQCFLQFGKTIKPDKKSDIYSLGVLFWELSSGKPPISWI</sequence>
<dbReference type="Proteomes" id="UP000439903">
    <property type="component" value="Unassembled WGS sequence"/>
</dbReference>
<comment type="caution">
    <text evidence="2">The sequence shown here is derived from an EMBL/GenBank/DDBJ whole genome shotgun (WGS) entry which is preliminary data.</text>
</comment>
<evidence type="ECO:0000313" key="2">
    <source>
        <dbReference type="EMBL" id="KAF0553674.1"/>
    </source>
</evidence>
<dbReference type="EMBL" id="WTPW01000055">
    <property type="protein sequence ID" value="KAF0553674.1"/>
    <property type="molecule type" value="Genomic_DNA"/>
</dbReference>
<dbReference type="InterPro" id="IPR000719">
    <property type="entry name" value="Prot_kinase_dom"/>
</dbReference>
<keyword evidence="2" id="KW-0808">Transferase</keyword>
<evidence type="ECO:0000259" key="1">
    <source>
        <dbReference type="PROSITE" id="PS50011"/>
    </source>
</evidence>
<dbReference type="SUPFAM" id="SSF56112">
    <property type="entry name" value="Protein kinase-like (PK-like)"/>
    <property type="match status" value="1"/>
</dbReference>
<protein>
    <submittedName>
        <fullName evidence="2">Kinase-like protein</fullName>
    </submittedName>
</protein>
<dbReference type="GO" id="GO:0004672">
    <property type="term" value="F:protein kinase activity"/>
    <property type="evidence" value="ECO:0007669"/>
    <property type="project" value="InterPro"/>
</dbReference>
<dbReference type="PROSITE" id="PS50011">
    <property type="entry name" value="PROTEIN_KINASE_DOM"/>
    <property type="match status" value="1"/>
</dbReference>